<gene>
    <name evidence="1" type="ORF">MLD38_003769</name>
</gene>
<organism evidence="1 2">
    <name type="scientific">Melastoma candidum</name>
    <dbReference type="NCBI Taxonomy" id="119954"/>
    <lineage>
        <taxon>Eukaryota</taxon>
        <taxon>Viridiplantae</taxon>
        <taxon>Streptophyta</taxon>
        <taxon>Embryophyta</taxon>
        <taxon>Tracheophyta</taxon>
        <taxon>Spermatophyta</taxon>
        <taxon>Magnoliopsida</taxon>
        <taxon>eudicotyledons</taxon>
        <taxon>Gunneridae</taxon>
        <taxon>Pentapetalae</taxon>
        <taxon>rosids</taxon>
        <taxon>malvids</taxon>
        <taxon>Myrtales</taxon>
        <taxon>Melastomataceae</taxon>
        <taxon>Melastomatoideae</taxon>
        <taxon>Melastomateae</taxon>
        <taxon>Melastoma</taxon>
    </lineage>
</organism>
<accession>A0ACB9S4B7</accession>
<name>A0ACB9S4B7_9MYRT</name>
<proteinExistence type="predicted"/>
<dbReference type="EMBL" id="CM042881">
    <property type="protein sequence ID" value="KAI4385775.1"/>
    <property type="molecule type" value="Genomic_DNA"/>
</dbReference>
<evidence type="ECO:0000313" key="2">
    <source>
        <dbReference type="Proteomes" id="UP001057402"/>
    </source>
</evidence>
<evidence type="ECO:0000313" key="1">
    <source>
        <dbReference type="EMBL" id="KAI4385775.1"/>
    </source>
</evidence>
<keyword evidence="2" id="KW-1185">Reference proteome</keyword>
<dbReference type="Proteomes" id="UP001057402">
    <property type="component" value="Chromosome 2"/>
</dbReference>
<reference evidence="2" key="1">
    <citation type="journal article" date="2023" name="Front. Plant Sci.">
        <title>Chromosomal-level genome assembly of Melastoma candidum provides insights into trichome evolution.</title>
        <authorList>
            <person name="Zhong Y."/>
            <person name="Wu W."/>
            <person name="Sun C."/>
            <person name="Zou P."/>
            <person name="Liu Y."/>
            <person name="Dai S."/>
            <person name="Zhou R."/>
        </authorList>
    </citation>
    <scope>NUCLEOTIDE SEQUENCE [LARGE SCALE GENOMIC DNA]</scope>
</reference>
<protein>
    <submittedName>
        <fullName evidence="1">Uncharacterized protein</fullName>
    </submittedName>
</protein>
<sequence>MAANTSPYDKHAKIYAEARPVYPSHWYEKLAALTSGHGLAWDAGTGSGQAAVGVAEHYDRVVATDISEGQLKQAIPNPKVRYVHAPESLSEDEFVALVGGEGCVDLVIAATAAHWFNLPKFYAVVNRVLRRPGGVIAVWTYTDKVEVNPEVGKLLERFRESIIPYWGTGVNYVLNGYRGLPFPFNSVGLGSEGAPAELDMPREMSFEAFVRLLRTSSAYCTAKNNGVELLPESLVKEFEAAWGGPDLIRTVNSKTYMLAGTPRD</sequence>
<comment type="caution">
    <text evidence="1">The sequence shown here is derived from an EMBL/GenBank/DDBJ whole genome shotgun (WGS) entry which is preliminary data.</text>
</comment>